<dbReference type="Proteomes" id="UP000807504">
    <property type="component" value="Unassembled WGS sequence"/>
</dbReference>
<proteinExistence type="predicted"/>
<keyword evidence="2" id="KW-1185">Reference proteome</keyword>
<dbReference type="EMBL" id="JABXBU010000012">
    <property type="protein sequence ID" value="KAF8789543.1"/>
    <property type="molecule type" value="Genomic_DNA"/>
</dbReference>
<reference evidence="1" key="1">
    <citation type="journal article" date="2020" name="bioRxiv">
        <title>Chromosome-level reference genome of the European wasp spider Argiope bruennichi: a resource for studies on range expansion and evolutionary adaptation.</title>
        <authorList>
            <person name="Sheffer M.M."/>
            <person name="Hoppe A."/>
            <person name="Krehenwinkel H."/>
            <person name="Uhl G."/>
            <person name="Kuss A.W."/>
            <person name="Jensen L."/>
            <person name="Jensen C."/>
            <person name="Gillespie R.G."/>
            <person name="Hoff K.J."/>
            <person name="Prost S."/>
        </authorList>
    </citation>
    <scope>NUCLEOTIDE SEQUENCE</scope>
</reference>
<reference evidence="1" key="2">
    <citation type="submission" date="2020-06" db="EMBL/GenBank/DDBJ databases">
        <authorList>
            <person name="Sheffer M."/>
        </authorList>
    </citation>
    <scope>NUCLEOTIDE SEQUENCE</scope>
</reference>
<comment type="caution">
    <text evidence="1">The sequence shown here is derived from an EMBL/GenBank/DDBJ whole genome shotgun (WGS) entry which is preliminary data.</text>
</comment>
<organism evidence="1 2">
    <name type="scientific">Argiope bruennichi</name>
    <name type="common">Wasp spider</name>
    <name type="synonym">Aranea bruennichi</name>
    <dbReference type="NCBI Taxonomy" id="94029"/>
    <lineage>
        <taxon>Eukaryota</taxon>
        <taxon>Metazoa</taxon>
        <taxon>Ecdysozoa</taxon>
        <taxon>Arthropoda</taxon>
        <taxon>Chelicerata</taxon>
        <taxon>Arachnida</taxon>
        <taxon>Araneae</taxon>
        <taxon>Araneomorphae</taxon>
        <taxon>Entelegynae</taxon>
        <taxon>Araneoidea</taxon>
        <taxon>Araneidae</taxon>
        <taxon>Argiope</taxon>
    </lineage>
</organism>
<dbReference type="AlphaFoldDB" id="A0A8T0FL44"/>
<evidence type="ECO:0000313" key="2">
    <source>
        <dbReference type="Proteomes" id="UP000807504"/>
    </source>
</evidence>
<protein>
    <submittedName>
        <fullName evidence="1">Uncharacterized protein</fullName>
    </submittedName>
</protein>
<accession>A0A8T0FL44</accession>
<sequence>MRICPFMILMTSYSLDAPRNSFKPLSFFKTYLHSLEVDVSEEIEEEDLDEATFKKNPDDSTSAINASKLFSWLELSRRDFHPVTIANMAPTDLMRFCIFFSWTGQAYLHFTAASIGFHRRKSYGCNNESFEIDIVTVRRLLGAGRNRKVCNIEFDRIKKRSIISVPYDPLGLLCKGHSICLEKNQQAINAMRNHKLHPPLENRARELHRSAGVPLGTCAFKEVALFENHLDFSWL</sequence>
<evidence type="ECO:0000313" key="1">
    <source>
        <dbReference type="EMBL" id="KAF8789543.1"/>
    </source>
</evidence>
<gene>
    <name evidence="1" type="ORF">HNY73_007474</name>
</gene>
<name>A0A8T0FL44_ARGBR</name>